<gene>
    <name evidence="13" type="ORF">EDC57_0261</name>
</gene>
<dbReference type="InterPro" id="IPR030673">
    <property type="entry name" value="PyroPPase_GppA_Ppx"/>
</dbReference>
<dbReference type="SUPFAM" id="SSF53067">
    <property type="entry name" value="Actin-like ATPase domain"/>
    <property type="match status" value="2"/>
</dbReference>
<dbReference type="InterPro" id="IPR050273">
    <property type="entry name" value="GppA/Ppx_hydrolase"/>
</dbReference>
<dbReference type="GO" id="GO:0005886">
    <property type="term" value="C:plasma membrane"/>
    <property type="evidence" value="ECO:0007669"/>
    <property type="project" value="UniProtKB-SubCell"/>
</dbReference>
<dbReference type="InterPro" id="IPR048950">
    <property type="entry name" value="Ppx_GppA_C"/>
</dbReference>
<organism evidence="13 14">
    <name type="scientific">Inmirania thermothiophila</name>
    <dbReference type="NCBI Taxonomy" id="1750597"/>
    <lineage>
        <taxon>Bacteria</taxon>
        <taxon>Pseudomonadati</taxon>
        <taxon>Pseudomonadota</taxon>
        <taxon>Gammaproteobacteria</taxon>
        <taxon>Chromatiales</taxon>
        <taxon>Ectothiorhodospiraceae</taxon>
        <taxon>Inmirania</taxon>
    </lineage>
</organism>
<comment type="subunit">
    <text evidence="4">Homodimer.</text>
</comment>
<reference evidence="13 14" key="1">
    <citation type="submission" date="2018-11" db="EMBL/GenBank/DDBJ databases">
        <title>Genomic Encyclopedia of Type Strains, Phase IV (KMG-IV): sequencing the most valuable type-strain genomes for metagenomic binning, comparative biology and taxonomic classification.</title>
        <authorList>
            <person name="Goeker M."/>
        </authorList>
    </citation>
    <scope>NUCLEOTIDE SEQUENCE [LARGE SCALE GENOMIC DNA]</scope>
    <source>
        <strain evidence="13 14">DSM 100275</strain>
    </source>
</reference>
<accession>A0A3N1Y6F8</accession>
<dbReference type="CDD" id="cd24053">
    <property type="entry name" value="ASKHA_NBD_EcPPX-GppA-like"/>
    <property type="match status" value="1"/>
</dbReference>
<evidence type="ECO:0000256" key="2">
    <source>
        <dbReference type="ARBA" id="ARBA00004202"/>
    </source>
</evidence>
<evidence type="ECO:0000256" key="4">
    <source>
        <dbReference type="ARBA" id="ARBA00011738"/>
    </source>
</evidence>
<comment type="caution">
    <text evidence="13">The sequence shown here is derived from an EMBL/GenBank/DDBJ whole genome shotgun (WGS) entry which is preliminary data.</text>
</comment>
<comment type="subcellular location">
    <subcellularLocation>
        <location evidence="2">Cell membrane</location>
        <topology evidence="2">Peripheral membrane protein</topology>
    </subcellularLocation>
</comment>
<dbReference type="InterPro" id="IPR043129">
    <property type="entry name" value="ATPase_NBD"/>
</dbReference>
<comment type="similarity">
    <text evidence="3">Belongs to the GppA/Ppx family.</text>
</comment>
<sequence>MAVAPMPAARRTLAAVDLGSNSFHLVIARAEGGTLRVLDRLREMVQLGAGLDDDGRLRPQAEARALACLERFGQRLRTMAPGTVRAVGTNALRRARHPEGFLARAEVALGHPVEVVSGIEEARLVYLGVAHTLPDPHLRTLVVDIGGGSTELVIGEGYRPLELESLYMGCLSWSERFFPKGRIGEEAMREAELAAEVEVEGALGRLRRLGWARAVGSSGTARAALAAARALGWARGGLTAQALRRLRRSLVEAGRVEALRLPGVRPARARVLPGGIAILHAVFEVLGLEEMTVSAGAMREGILYDLLGRLHDEDARERAVAAMMRRYHVDPEQAARVEATAEALRRGVAAAWGLADPQAPRLLAWAARLHEVGLAVAHAQYHKHGAYLVAHADLAGFSRQEQEAVAALVRGHRRKFPRAVFAAFPKGERRRLERLCVLLRLAVLLHRDRAGGGPLPRPEARGRRLRLHFPPGTLARRPLTAVALEQERALLAAAGWKLAVEEG</sequence>
<evidence type="ECO:0000256" key="10">
    <source>
        <dbReference type="ARBA" id="ARBA00047607"/>
    </source>
</evidence>
<comment type="cofactor">
    <cofactor evidence="1">
        <name>Mg(2+)</name>
        <dbReference type="ChEBI" id="CHEBI:18420"/>
    </cofactor>
</comment>
<dbReference type="NCBIfam" id="TIGR03706">
    <property type="entry name" value="exo_poly_only"/>
    <property type="match status" value="1"/>
</dbReference>
<dbReference type="Pfam" id="PF02541">
    <property type="entry name" value="Ppx-GppA"/>
    <property type="match status" value="1"/>
</dbReference>
<evidence type="ECO:0000256" key="7">
    <source>
        <dbReference type="ARBA" id="ARBA00022475"/>
    </source>
</evidence>
<protein>
    <recommendedName>
        <fullName evidence="6">Exopolyphosphatase</fullName>
        <ecNumber evidence="5">3.6.1.11</ecNumber>
    </recommendedName>
</protein>
<dbReference type="PIRSF" id="PIRSF001267">
    <property type="entry name" value="Pyrophosphatase_GppA_Ppx"/>
    <property type="match status" value="1"/>
</dbReference>
<dbReference type="RefSeq" id="WP_342768964.1">
    <property type="nucleotide sequence ID" value="NZ_RJVI01000001.1"/>
</dbReference>
<dbReference type="GO" id="GO:0004309">
    <property type="term" value="F:exopolyphosphatase activity"/>
    <property type="evidence" value="ECO:0007669"/>
    <property type="project" value="UniProtKB-EC"/>
</dbReference>
<dbReference type="EMBL" id="RJVI01000001">
    <property type="protein sequence ID" value="ROR34365.1"/>
    <property type="molecule type" value="Genomic_DNA"/>
</dbReference>
<dbReference type="GO" id="GO:0006798">
    <property type="term" value="P:polyphosphate catabolic process"/>
    <property type="evidence" value="ECO:0007669"/>
    <property type="project" value="TreeGrafter"/>
</dbReference>
<evidence type="ECO:0000256" key="1">
    <source>
        <dbReference type="ARBA" id="ARBA00001946"/>
    </source>
</evidence>
<evidence type="ECO:0000256" key="9">
    <source>
        <dbReference type="ARBA" id="ARBA00023136"/>
    </source>
</evidence>
<dbReference type="FunFam" id="3.30.420.40:FF:000023">
    <property type="entry name" value="Guanosine-5'-triphosphate,3'-diphosphate pyrophosphatase"/>
    <property type="match status" value="1"/>
</dbReference>
<evidence type="ECO:0000256" key="6">
    <source>
        <dbReference type="ARBA" id="ARBA00020416"/>
    </source>
</evidence>
<evidence type="ECO:0000256" key="5">
    <source>
        <dbReference type="ARBA" id="ARBA00012451"/>
    </source>
</evidence>
<dbReference type="SUPFAM" id="SSF109604">
    <property type="entry name" value="HD-domain/PDEase-like"/>
    <property type="match status" value="1"/>
</dbReference>
<evidence type="ECO:0000259" key="12">
    <source>
        <dbReference type="Pfam" id="PF21447"/>
    </source>
</evidence>
<evidence type="ECO:0000313" key="14">
    <source>
        <dbReference type="Proteomes" id="UP000276634"/>
    </source>
</evidence>
<name>A0A3N1Y6F8_9GAMM</name>
<feature type="domain" description="Ppx/GppA phosphatase C-terminal" evidence="12">
    <location>
        <begin position="316"/>
        <end position="487"/>
    </location>
</feature>
<dbReference type="PANTHER" id="PTHR30005:SF14">
    <property type="entry name" value="EXOPOLYPHOSPHATASE"/>
    <property type="match status" value="1"/>
</dbReference>
<keyword evidence="8" id="KW-0378">Hydrolase</keyword>
<dbReference type="InterPro" id="IPR022371">
    <property type="entry name" value="Exopolyphosphatase"/>
</dbReference>
<dbReference type="Gene3D" id="3.30.420.150">
    <property type="entry name" value="Exopolyphosphatase. Domain 2"/>
    <property type="match status" value="1"/>
</dbReference>
<evidence type="ECO:0000313" key="13">
    <source>
        <dbReference type="EMBL" id="ROR34365.1"/>
    </source>
</evidence>
<dbReference type="AlphaFoldDB" id="A0A3N1Y6F8"/>
<dbReference type="PANTHER" id="PTHR30005">
    <property type="entry name" value="EXOPOLYPHOSPHATASE"/>
    <property type="match status" value="1"/>
</dbReference>
<dbReference type="Gene3D" id="3.30.420.40">
    <property type="match status" value="1"/>
</dbReference>
<dbReference type="Pfam" id="PF21447">
    <property type="entry name" value="Ppx-GppA_III"/>
    <property type="match status" value="1"/>
</dbReference>
<feature type="domain" description="Ppx/GppA phosphatase N-terminal" evidence="11">
    <location>
        <begin position="26"/>
        <end position="308"/>
    </location>
</feature>
<keyword evidence="9" id="KW-0472">Membrane</keyword>
<keyword evidence="7" id="KW-1003">Cell membrane</keyword>
<evidence type="ECO:0000256" key="8">
    <source>
        <dbReference type="ARBA" id="ARBA00022801"/>
    </source>
</evidence>
<keyword evidence="14" id="KW-1185">Reference proteome</keyword>
<dbReference type="Gene3D" id="1.10.3210.10">
    <property type="entry name" value="Hypothetical protein af1432"/>
    <property type="match status" value="1"/>
</dbReference>
<evidence type="ECO:0000259" key="11">
    <source>
        <dbReference type="Pfam" id="PF02541"/>
    </source>
</evidence>
<dbReference type="InterPro" id="IPR003695">
    <property type="entry name" value="Ppx_GppA_N"/>
</dbReference>
<dbReference type="EC" id="3.6.1.11" evidence="5"/>
<evidence type="ECO:0000256" key="3">
    <source>
        <dbReference type="ARBA" id="ARBA00007125"/>
    </source>
</evidence>
<dbReference type="Proteomes" id="UP000276634">
    <property type="component" value="Unassembled WGS sequence"/>
</dbReference>
<comment type="catalytic activity">
    <reaction evidence="10">
        <text>[phosphate](n) + H2O = [phosphate](n-1) + phosphate + H(+)</text>
        <dbReference type="Rhea" id="RHEA:21528"/>
        <dbReference type="Rhea" id="RHEA-COMP:9859"/>
        <dbReference type="Rhea" id="RHEA-COMP:14279"/>
        <dbReference type="ChEBI" id="CHEBI:15377"/>
        <dbReference type="ChEBI" id="CHEBI:15378"/>
        <dbReference type="ChEBI" id="CHEBI:16838"/>
        <dbReference type="ChEBI" id="CHEBI:43474"/>
        <dbReference type="EC" id="3.6.1.11"/>
    </reaction>
</comment>
<proteinExistence type="inferred from homology"/>